<keyword evidence="6 9" id="KW-0012">Acyltransferase</keyword>
<evidence type="ECO:0000313" key="12">
    <source>
        <dbReference type="Proteomes" id="UP000033632"/>
    </source>
</evidence>
<dbReference type="EMBL" id="JZEX01000060">
    <property type="protein sequence ID" value="KKB12685.1"/>
    <property type="molecule type" value="Genomic_DNA"/>
</dbReference>
<dbReference type="Proteomes" id="UP000033632">
    <property type="component" value="Unassembled WGS sequence"/>
</dbReference>
<evidence type="ECO:0000313" key="11">
    <source>
        <dbReference type="EMBL" id="KKB12685.1"/>
    </source>
</evidence>
<dbReference type="GO" id="GO:0047663">
    <property type="term" value="F:aminoglycoside 6'-N-acetyltransferase activity"/>
    <property type="evidence" value="ECO:0007669"/>
    <property type="project" value="UniProtKB-EC"/>
</dbReference>
<comment type="subunit">
    <text evidence="1 9">Homodimer.</text>
</comment>
<evidence type="ECO:0000256" key="5">
    <source>
        <dbReference type="ARBA" id="ARBA00023251"/>
    </source>
</evidence>
<reference evidence="11 12" key="1">
    <citation type="submission" date="2015-03" db="EMBL/GenBank/DDBJ databases">
        <authorList>
            <person name="Hassan Y.I."/>
            <person name="Lepp D."/>
            <person name="Li X.-Z."/>
            <person name="Zhou T."/>
        </authorList>
    </citation>
    <scope>NUCLEOTIDE SEQUENCE [LARGE SCALE GENOMIC DNA]</scope>
    <source>
        <strain evidence="11 12">BD-c194</strain>
    </source>
</reference>
<dbReference type="EC" id="2.3.1.82" evidence="2 9"/>
<protein>
    <recommendedName>
        <fullName evidence="3 9">Aminoglycoside N(6')-acetyltransferase type 1</fullName>
        <ecNumber evidence="2 9">2.3.1.82</ecNumber>
    </recommendedName>
    <alternativeName>
        <fullName evidence="7 9">Aminoglycoside resistance protein</fullName>
    </alternativeName>
</protein>
<comment type="caution">
    <text evidence="11">The sequence shown here is derived from an EMBL/GenBank/DDBJ whole genome shotgun (WGS) entry which is preliminary data.</text>
</comment>
<evidence type="ECO:0000256" key="2">
    <source>
        <dbReference type="ARBA" id="ARBA00012888"/>
    </source>
</evidence>
<evidence type="ECO:0000256" key="4">
    <source>
        <dbReference type="ARBA" id="ARBA00022679"/>
    </source>
</evidence>
<dbReference type="InterPro" id="IPR024170">
    <property type="entry name" value="Aminoglycoside_N6-AcTrfrase"/>
</dbReference>
<dbReference type="OrthoDB" id="118633at2"/>
<feature type="domain" description="N-acetyltransferase" evidence="10">
    <location>
        <begin position="4"/>
        <end position="152"/>
    </location>
</feature>
<dbReference type="CDD" id="cd04301">
    <property type="entry name" value="NAT_SF"/>
    <property type="match status" value="1"/>
</dbReference>
<dbReference type="PATRIC" id="fig|443610.3.peg.3754"/>
<evidence type="ECO:0000256" key="1">
    <source>
        <dbReference type="ARBA" id="ARBA00011738"/>
    </source>
</evidence>
<gene>
    <name evidence="11" type="ORF">VE25_06015</name>
</gene>
<dbReference type="InterPro" id="IPR016181">
    <property type="entry name" value="Acyl_CoA_acyltransferase"/>
</dbReference>
<dbReference type="STRING" id="443610.VE25_06015"/>
<dbReference type="PANTHER" id="PTHR43877">
    <property type="entry name" value="AMINOALKYLPHOSPHONATE N-ACETYLTRANSFERASE-RELATED-RELATED"/>
    <property type="match status" value="1"/>
</dbReference>
<evidence type="ECO:0000256" key="7">
    <source>
        <dbReference type="ARBA" id="ARBA00029660"/>
    </source>
</evidence>
<dbReference type="Gene3D" id="3.40.630.30">
    <property type="match status" value="1"/>
</dbReference>
<dbReference type="Pfam" id="PF00583">
    <property type="entry name" value="Acetyltransf_1"/>
    <property type="match status" value="1"/>
</dbReference>
<proteinExistence type="predicted"/>
<name>A0A0F5FVV3_9HYPH</name>
<sequence length="152" mass="16634">MSGIHVSPACAADDADWLAMRNALWPRSRDDEHRADIEAYDETARSPICLIARDEAGVALGFAEAALRHDYVNGCKTSPVAFLEGIYVRPQARGRGVARKLVVEVEAWALGLGCTEFASDAALDNVESHAMHKALGFTETQRVVYFRKLLSS</sequence>
<keyword evidence="5 9" id="KW-0046">Antibiotic resistance</keyword>
<dbReference type="InterPro" id="IPR050832">
    <property type="entry name" value="Bact_Acetyltransf"/>
</dbReference>
<comment type="function">
    <text evidence="9">Catalyzes the transfer of an acetyl group from acetyl-CoA to the 6'-amino group of aminoglycoside molecules conferring resistance to antibiotics containing the purpurosamine ring.</text>
</comment>
<organism evidence="11 12">
    <name type="scientific">Devosia geojensis</name>
    <dbReference type="NCBI Taxonomy" id="443610"/>
    <lineage>
        <taxon>Bacteria</taxon>
        <taxon>Pseudomonadati</taxon>
        <taxon>Pseudomonadota</taxon>
        <taxon>Alphaproteobacteria</taxon>
        <taxon>Hyphomicrobiales</taxon>
        <taxon>Devosiaceae</taxon>
        <taxon>Devosia</taxon>
    </lineage>
</organism>
<evidence type="ECO:0000256" key="3">
    <source>
        <dbReference type="ARBA" id="ARBA00017677"/>
    </source>
</evidence>
<accession>A0A0F5FVV3</accession>
<comment type="catalytic activity">
    <reaction evidence="8 9">
        <text>kanamycin B + acetyl-CoA = N(6')-acetylkanamycin B + CoA + H(+)</text>
        <dbReference type="Rhea" id="RHEA:16449"/>
        <dbReference type="ChEBI" id="CHEBI:15378"/>
        <dbReference type="ChEBI" id="CHEBI:57287"/>
        <dbReference type="ChEBI" id="CHEBI:57288"/>
        <dbReference type="ChEBI" id="CHEBI:58390"/>
        <dbReference type="ChEBI" id="CHEBI:58549"/>
        <dbReference type="EC" id="2.3.1.82"/>
    </reaction>
</comment>
<dbReference type="GO" id="GO:0046677">
    <property type="term" value="P:response to antibiotic"/>
    <property type="evidence" value="ECO:0007669"/>
    <property type="project" value="UniProtKB-KW"/>
</dbReference>
<dbReference type="InterPro" id="IPR000182">
    <property type="entry name" value="GNAT_dom"/>
</dbReference>
<dbReference type="PROSITE" id="PS51186">
    <property type="entry name" value="GNAT"/>
    <property type="match status" value="1"/>
</dbReference>
<evidence type="ECO:0000256" key="6">
    <source>
        <dbReference type="ARBA" id="ARBA00023315"/>
    </source>
</evidence>
<keyword evidence="12" id="KW-1185">Reference proteome</keyword>
<evidence type="ECO:0000256" key="8">
    <source>
        <dbReference type="ARBA" id="ARBA00048923"/>
    </source>
</evidence>
<evidence type="ECO:0000259" key="10">
    <source>
        <dbReference type="PROSITE" id="PS51186"/>
    </source>
</evidence>
<dbReference type="PIRSF" id="PIRSF000452">
    <property type="entry name" value="6-N-acetyltransf"/>
    <property type="match status" value="1"/>
</dbReference>
<dbReference type="NCBIfam" id="NF043067">
    <property type="entry name" value="AAC_6p_group_E"/>
    <property type="match status" value="1"/>
</dbReference>
<evidence type="ECO:0000256" key="9">
    <source>
        <dbReference type="PIRNR" id="PIRNR000452"/>
    </source>
</evidence>
<dbReference type="AlphaFoldDB" id="A0A0F5FVV3"/>
<keyword evidence="4 9" id="KW-0808">Transferase</keyword>
<dbReference type="SUPFAM" id="SSF55729">
    <property type="entry name" value="Acyl-CoA N-acyltransferases (Nat)"/>
    <property type="match status" value="1"/>
</dbReference>